<evidence type="ECO:0000256" key="6">
    <source>
        <dbReference type="ARBA" id="ARBA00022991"/>
    </source>
</evidence>
<evidence type="ECO:0000256" key="8">
    <source>
        <dbReference type="PIRSR" id="PIRSR602081-1"/>
    </source>
</evidence>
<dbReference type="InterPro" id="IPR005101">
    <property type="entry name" value="Cryptochr/Photolyase_FAD-bd"/>
</dbReference>
<dbReference type="AlphaFoldDB" id="A0A1H5YZ31"/>
<name>A0A1H5YZ31_9RHOB</name>
<evidence type="ECO:0000256" key="10">
    <source>
        <dbReference type="RuleBase" id="RU004182"/>
    </source>
</evidence>
<gene>
    <name evidence="13" type="ORF">SAMN05421751_1263</name>
</gene>
<dbReference type="Pfam" id="PF00875">
    <property type="entry name" value="DNA_photolyase"/>
    <property type="match status" value="1"/>
</dbReference>
<feature type="domain" description="Photolyase/cryptochrome alpha/beta" evidence="12">
    <location>
        <begin position="4"/>
        <end position="129"/>
    </location>
</feature>
<dbReference type="PRINTS" id="PR00147">
    <property type="entry name" value="DNAPHOTLYASE"/>
</dbReference>
<dbReference type="InterPro" id="IPR018394">
    <property type="entry name" value="DNA_photolyase_1_CS_C"/>
</dbReference>
<protein>
    <recommendedName>
        <fullName evidence="3">Deoxyribodipyrimidine photo-lyase</fullName>
        <ecNumber evidence="2">4.1.99.3</ecNumber>
    </recommendedName>
</protein>
<keyword evidence="13" id="KW-0456">Lyase</keyword>
<dbReference type="Gene3D" id="3.40.50.620">
    <property type="entry name" value="HUPs"/>
    <property type="match status" value="1"/>
</dbReference>
<feature type="site" description="Electron transfer via tryptophanyl radical" evidence="9">
    <location>
        <position position="351"/>
    </location>
</feature>
<keyword evidence="5 8" id="KW-0274">FAD</keyword>
<dbReference type="GO" id="GO:0000719">
    <property type="term" value="P:photoreactive repair"/>
    <property type="evidence" value="ECO:0007669"/>
    <property type="project" value="UniProtKB-ARBA"/>
</dbReference>
<feature type="site" description="Electron transfer via tryptophanyl radical" evidence="9">
    <location>
        <position position="298"/>
    </location>
</feature>
<accession>A0A1H5YZ31</accession>
<dbReference type="OrthoDB" id="9772484at2"/>
<dbReference type="GO" id="GO:0071949">
    <property type="term" value="F:FAD binding"/>
    <property type="evidence" value="ECO:0007669"/>
    <property type="project" value="TreeGrafter"/>
</dbReference>
<evidence type="ECO:0000259" key="12">
    <source>
        <dbReference type="PROSITE" id="PS51645"/>
    </source>
</evidence>
<comment type="similarity">
    <text evidence="10">Belongs to the DNA photolyase family.</text>
</comment>
<feature type="binding site" evidence="8">
    <location>
        <position position="219"/>
    </location>
    <ligand>
        <name>FAD</name>
        <dbReference type="ChEBI" id="CHEBI:57692"/>
    </ligand>
</feature>
<evidence type="ECO:0000256" key="11">
    <source>
        <dbReference type="SAM" id="MobiDB-lite"/>
    </source>
</evidence>
<evidence type="ECO:0000256" key="1">
    <source>
        <dbReference type="ARBA" id="ARBA00001932"/>
    </source>
</evidence>
<dbReference type="GO" id="GO:0009416">
    <property type="term" value="P:response to light stimulus"/>
    <property type="evidence" value="ECO:0007669"/>
    <property type="project" value="TreeGrafter"/>
</dbReference>
<dbReference type="Proteomes" id="UP000236742">
    <property type="component" value="Unassembled WGS sequence"/>
</dbReference>
<evidence type="ECO:0000313" key="14">
    <source>
        <dbReference type="Proteomes" id="UP000236742"/>
    </source>
</evidence>
<dbReference type="GO" id="GO:0003904">
    <property type="term" value="F:deoxyribodipyrimidine photo-lyase activity"/>
    <property type="evidence" value="ECO:0007669"/>
    <property type="project" value="UniProtKB-EC"/>
</dbReference>
<dbReference type="InterPro" id="IPR014729">
    <property type="entry name" value="Rossmann-like_a/b/a_fold"/>
</dbReference>
<dbReference type="PROSITE" id="PS00394">
    <property type="entry name" value="DNA_PHOTOLYASES_1_1"/>
    <property type="match status" value="1"/>
</dbReference>
<evidence type="ECO:0000256" key="3">
    <source>
        <dbReference type="ARBA" id="ARBA00014046"/>
    </source>
</evidence>
<keyword evidence="14" id="KW-1185">Reference proteome</keyword>
<dbReference type="SUPFAM" id="SSF52425">
    <property type="entry name" value="Cryptochrome/photolyase, N-terminal domain"/>
    <property type="match status" value="1"/>
</dbReference>
<proteinExistence type="inferred from homology"/>
<dbReference type="Pfam" id="PF03441">
    <property type="entry name" value="FAD_binding_7"/>
    <property type="match status" value="1"/>
</dbReference>
<dbReference type="PANTHER" id="PTHR11455:SF9">
    <property type="entry name" value="CRYPTOCHROME CIRCADIAN CLOCK 5 ISOFORM X1"/>
    <property type="match status" value="1"/>
</dbReference>
<feature type="binding site" evidence="8">
    <location>
        <position position="264"/>
    </location>
    <ligand>
        <name>FAD</name>
        <dbReference type="ChEBI" id="CHEBI:57692"/>
    </ligand>
</feature>
<keyword evidence="6 10" id="KW-0157">Chromophore</keyword>
<dbReference type="GO" id="GO:0003677">
    <property type="term" value="F:DNA binding"/>
    <property type="evidence" value="ECO:0007669"/>
    <property type="project" value="TreeGrafter"/>
</dbReference>
<dbReference type="InterPro" id="IPR036155">
    <property type="entry name" value="Crypto/Photolyase_N_sf"/>
</dbReference>
<comment type="cofactor">
    <cofactor evidence="1">
        <name>(6R)-5,10-methylene-5,6,7,8-tetrahydrofolate</name>
        <dbReference type="ChEBI" id="CHEBI:15636"/>
    </cofactor>
</comment>
<dbReference type="InterPro" id="IPR002081">
    <property type="entry name" value="Cryptochrome/DNA_photolyase_1"/>
</dbReference>
<dbReference type="Gene3D" id="1.25.40.80">
    <property type="match status" value="1"/>
</dbReference>
<comment type="catalytic activity">
    <reaction evidence="7">
        <text>cyclobutadipyrimidine (in DNA) = 2 pyrimidine residues (in DNA).</text>
        <dbReference type="EC" id="4.1.99.3"/>
    </reaction>
</comment>
<dbReference type="EMBL" id="FNVD01000026">
    <property type="protein sequence ID" value="SEG29559.1"/>
    <property type="molecule type" value="Genomic_DNA"/>
</dbReference>
<dbReference type="RefSeq" id="WP_104009254.1">
    <property type="nucleotide sequence ID" value="NZ_FNVD01000026.1"/>
</dbReference>
<dbReference type="InterPro" id="IPR006050">
    <property type="entry name" value="DNA_photolyase_N"/>
</dbReference>
<comment type="cofactor">
    <cofactor evidence="8">
        <name>FAD</name>
        <dbReference type="ChEBI" id="CHEBI:57692"/>
    </cofactor>
    <text evidence="8">Binds 1 FAD per subunit.</text>
</comment>
<dbReference type="SUPFAM" id="SSF48173">
    <property type="entry name" value="Cryptochrome/photolyase FAD-binding domain"/>
    <property type="match status" value="1"/>
</dbReference>
<dbReference type="PANTHER" id="PTHR11455">
    <property type="entry name" value="CRYPTOCHROME"/>
    <property type="match status" value="1"/>
</dbReference>
<feature type="site" description="Electron transfer via tryptophanyl radical" evidence="9">
    <location>
        <position position="374"/>
    </location>
</feature>
<dbReference type="InterPro" id="IPR036134">
    <property type="entry name" value="Crypto/Photolyase_FAD-like_sf"/>
</dbReference>
<dbReference type="PROSITE" id="PS00691">
    <property type="entry name" value="DNA_PHOTOLYASES_1_2"/>
    <property type="match status" value="1"/>
</dbReference>
<evidence type="ECO:0000256" key="7">
    <source>
        <dbReference type="ARBA" id="ARBA00033999"/>
    </source>
</evidence>
<dbReference type="PROSITE" id="PS51645">
    <property type="entry name" value="PHR_CRY_ALPHA_BETA"/>
    <property type="match status" value="1"/>
</dbReference>
<keyword evidence="4 8" id="KW-0285">Flavoprotein</keyword>
<dbReference type="EC" id="4.1.99.3" evidence="2"/>
<evidence type="ECO:0000313" key="13">
    <source>
        <dbReference type="EMBL" id="SEG29559.1"/>
    </source>
</evidence>
<dbReference type="FunFam" id="1.10.579.10:FF:000003">
    <property type="entry name" value="Deoxyribodipyrimidine photo-lyase"/>
    <property type="match status" value="1"/>
</dbReference>
<evidence type="ECO:0000256" key="5">
    <source>
        <dbReference type="ARBA" id="ARBA00022827"/>
    </source>
</evidence>
<evidence type="ECO:0000256" key="2">
    <source>
        <dbReference type="ARBA" id="ARBA00013149"/>
    </source>
</evidence>
<dbReference type="Gene3D" id="1.10.579.10">
    <property type="entry name" value="DNA Cyclobutane Dipyrimidine Photolyase, subunit A, domain 3"/>
    <property type="match status" value="1"/>
</dbReference>
<feature type="region of interest" description="Disordered" evidence="11">
    <location>
        <begin position="161"/>
        <end position="186"/>
    </location>
</feature>
<evidence type="ECO:0000256" key="4">
    <source>
        <dbReference type="ARBA" id="ARBA00022630"/>
    </source>
</evidence>
<evidence type="ECO:0000256" key="9">
    <source>
        <dbReference type="PIRSR" id="PIRSR602081-2"/>
    </source>
</evidence>
<reference evidence="13 14" key="1">
    <citation type="submission" date="2016-10" db="EMBL/GenBank/DDBJ databases">
        <authorList>
            <person name="de Groot N.N."/>
        </authorList>
    </citation>
    <scope>NUCLEOTIDE SEQUENCE [LARGE SCALE GENOMIC DNA]</scope>
    <source>
        <strain evidence="13 14">DSM 23413</strain>
    </source>
</reference>
<sequence>MGSAIAIHWFRHDLRLADNPALSAADARGRVVPVVIDDPALEAAHPPGSAFAWWRDRSRAALDRALGGALRVLRGDPATLLTDLATRHGASLVTWTRAYEPWTIARDTAVKAALKARGLSVESHNGALLWEPWETVKPDGAPYLVFTPFFRRGCLGAAQPRRPLPAPRLDPVPRAGDEPGVTTRSEAPWERKLARHWQIGEAAAKAALARFVEERLAGYAKGRDFPALSHTSRLSPHLAHGEISPNAVWHAVEGAGPAQDVASFRAELGWREFCAHQLFHFPDLPEAPLRPEFAAMPWREDAEALAAWQQGRTGVPLVDAGMRELWQTGYMHNRVRMVVASFLTKNLLIDWRAGARWFADCLVDHSPASNAASWQWVAGSGLDAAPYFRIFNPAIQAAKFDPEGTYIRRFVPELAPLPDRWIGAPWTAPETVLARAGLRLGRDYPRPIVDLAASRERALAAWHALRGNVAQT</sequence>
<organism evidence="13 14">
    <name type="scientific">Jhaorihella thermophila</name>
    <dbReference type="NCBI Taxonomy" id="488547"/>
    <lineage>
        <taxon>Bacteria</taxon>
        <taxon>Pseudomonadati</taxon>
        <taxon>Pseudomonadota</taxon>
        <taxon>Alphaproteobacteria</taxon>
        <taxon>Rhodobacterales</taxon>
        <taxon>Paracoccaceae</taxon>
        <taxon>Jhaorihella</taxon>
    </lineage>
</organism>
<feature type="binding site" evidence="8">
    <location>
        <begin position="231"/>
        <end position="235"/>
    </location>
    <ligand>
        <name>FAD</name>
        <dbReference type="ChEBI" id="CHEBI:57692"/>
    </ligand>
</feature>